<dbReference type="Proteomes" id="UP001642409">
    <property type="component" value="Unassembled WGS sequence"/>
</dbReference>
<accession>A0AA86NRJ9</accession>
<evidence type="ECO:0000313" key="2">
    <source>
        <dbReference type="EMBL" id="CAL6086101.1"/>
    </source>
</evidence>
<dbReference type="EMBL" id="CATOUU010000309">
    <property type="protein sequence ID" value="CAI9924299.1"/>
    <property type="molecule type" value="Genomic_DNA"/>
</dbReference>
<comment type="caution">
    <text evidence="1">The sequence shown here is derived from an EMBL/GenBank/DDBJ whole genome shotgun (WGS) entry which is preliminary data.</text>
</comment>
<evidence type="ECO:0000313" key="3">
    <source>
        <dbReference type="Proteomes" id="UP001642409"/>
    </source>
</evidence>
<reference evidence="2 3" key="2">
    <citation type="submission" date="2024-07" db="EMBL/GenBank/DDBJ databases">
        <authorList>
            <person name="Akdeniz Z."/>
        </authorList>
    </citation>
    <scope>NUCLEOTIDE SEQUENCE [LARGE SCALE GENOMIC DNA]</scope>
</reference>
<dbReference type="AlphaFoldDB" id="A0AA86NRJ9"/>
<evidence type="ECO:0000313" key="1">
    <source>
        <dbReference type="EMBL" id="CAI9924299.1"/>
    </source>
</evidence>
<reference evidence="1" key="1">
    <citation type="submission" date="2023-06" db="EMBL/GenBank/DDBJ databases">
        <authorList>
            <person name="Kurt Z."/>
        </authorList>
    </citation>
    <scope>NUCLEOTIDE SEQUENCE</scope>
</reference>
<name>A0AA86NRJ9_9EUKA</name>
<sequence>MQFQVVKLQTGELEVQAFTVLDQVQQSQVQLPFQPVLIYDVSVQTDGQQIQPVNITECNQQVILRENTPTVLLMVSDHCEMLLFNVNQQRVTAHITMKAKHFKIAVTHELLAVYTPQPNIVTEQLEDSLANKPEPLVNSIDLFQLNERFTHVMQVQIPFAPSHVQVSATKLAVYECLSKSQFKLHVLEFRGMNVVSYSAHELDKRCKTLQIDGDDVCLVLKDRKDKYWFQRFSTQHMLPIPSSASFDLKSQRTDLSQSETSDNTLQEPIPEIDAQIYQVVNNSIKIVNPLLLAKIPVFNSSAFQPAQQLEYQFRTTQAFKNFIISGRFDTYLLMQRKKNPANCVLHSYIQLQKFTEKLCVDGDGYIVCSVDPEQGNINVYKNYQFDSQISIKNNGIILKNKVQDLCVDQNKALFAISEGKKLIQFGKISQQKQRISCEKEWKYCINKGQDQILIQTESKLMFGSATENQIQWYQEASYDLKQTQNIEGDDMEKVEKEETQKKINDEEFSILDRSAKILKFEKDEENIKLFWKCENGEVKVSKVKMTKF</sequence>
<protein>
    <submittedName>
        <fullName evidence="1">Uncharacterized protein</fullName>
    </submittedName>
</protein>
<keyword evidence="3" id="KW-1185">Reference proteome</keyword>
<dbReference type="EMBL" id="CAXDID020000390">
    <property type="protein sequence ID" value="CAL6086101.1"/>
    <property type="molecule type" value="Genomic_DNA"/>
</dbReference>
<proteinExistence type="predicted"/>
<organism evidence="1">
    <name type="scientific">Hexamita inflata</name>
    <dbReference type="NCBI Taxonomy" id="28002"/>
    <lineage>
        <taxon>Eukaryota</taxon>
        <taxon>Metamonada</taxon>
        <taxon>Diplomonadida</taxon>
        <taxon>Hexamitidae</taxon>
        <taxon>Hexamitinae</taxon>
        <taxon>Hexamita</taxon>
    </lineage>
</organism>
<gene>
    <name evidence="1" type="ORF">HINF_LOCUS11944</name>
    <name evidence="2" type="ORF">HINF_LOCUS63000</name>
</gene>